<organism evidence="1 2">
    <name type="scientific">Durusdinium trenchii</name>
    <dbReference type="NCBI Taxonomy" id="1381693"/>
    <lineage>
        <taxon>Eukaryota</taxon>
        <taxon>Sar</taxon>
        <taxon>Alveolata</taxon>
        <taxon>Dinophyceae</taxon>
        <taxon>Suessiales</taxon>
        <taxon>Symbiodiniaceae</taxon>
        <taxon>Durusdinium</taxon>
    </lineage>
</organism>
<sequence length="197" mass="21342">MYVQYSGQLPYYAQPAQYQQPAYAGVSAGVQQPVVQMPQQYPATYSGYAGGAYVGQPQASPSPYGQFAQYGQLQVQPQYAQLQYQPQLQPSVQPHAIPQTVMPEGGFGQVMQPIGQPAYIPAGYAKPGELQPASVQMPGAQRVGTNLTQVTGPEGEEDDDPNRLPTFVKVRGLPAEHDPRIARRPRPKKRAPGICCA</sequence>
<dbReference type="EMBL" id="CAXAMM010019080">
    <property type="protein sequence ID" value="CAK9044903.1"/>
    <property type="molecule type" value="Genomic_DNA"/>
</dbReference>
<evidence type="ECO:0000313" key="1">
    <source>
        <dbReference type="EMBL" id="CAK9044903.1"/>
    </source>
</evidence>
<proteinExistence type="predicted"/>
<accession>A0ABP0M169</accession>
<comment type="caution">
    <text evidence="1">The sequence shown here is derived from an EMBL/GenBank/DDBJ whole genome shotgun (WGS) entry which is preliminary data.</text>
</comment>
<evidence type="ECO:0000313" key="2">
    <source>
        <dbReference type="Proteomes" id="UP001642464"/>
    </source>
</evidence>
<dbReference type="Proteomes" id="UP001642464">
    <property type="component" value="Unassembled WGS sequence"/>
</dbReference>
<reference evidence="1 2" key="1">
    <citation type="submission" date="2024-02" db="EMBL/GenBank/DDBJ databases">
        <authorList>
            <person name="Chen Y."/>
            <person name="Shah S."/>
            <person name="Dougan E. K."/>
            <person name="Thang M."/>
            <person name="Chan C."/>
        </authorList>
    </citation>
    <scope>NUCLEOTIDE SEQUENCE [LARGE SCALE GENOMIC DNA]</scope>
</reference>
<protein>
    <submittedName>
        <fullName evidence="1">Uncharacterized protein</fullName>
    </submittedName>
</protein>
<gene>
    <name evidence="1" type="ORF">SCF082_LOCUS25445</name>
</gene>
<keyword evidence="2" id="KW-1185">Reference proteome</keyword>
<name>A0ABP0M169_9DINO</name>